<dbReference type="EMBL" id="JAIQCV010000001">
    <property type="protein sequence ID" value="KAH1130611.1"/>
    <property type="molecule type" value="Genomic_DNA"/>
</dbReference>
<gene>
    <name evidence="1" type="ORF">J1N35_001989</name>
</gene>
<sequence>MGVEENVGAVLADDRSKKISNKESLIIRRKVRAVADIEEQLLTSIEKKSKAARIKRASKVSPKSDKIVNASSSDLDFLNRNRAIVKKAEKMWEMGKLLRLKAKSTEDDITNTMAMEDLNEC</sequence>
<dbReference type="Proteomes" id="UP000828251">
    <property type="component" value="Unassembled WGS sequence"/>
</dbReference>
<evidence type="ECO:0000313" key="1">
    <source>
        <dbReference type="EMBL" id="KAH1130611.1"/>
    </source>
</evidence>
<comment type="caution">
    <text evidence="1">The sequence shown here is derived from an EMBL/GenBank/DDBJ whole genome shotgun (WGS) entry which is preliminary data.</text>
</comment>
<proteinExistence type="predicted"/>
<keyword evidence="2" id="KW-1185">Reference proteome</keyword>
<protein>
    <submittedName>
        <fullName evidence="1">Uncharacterized protein</fullName>
    </submittedName>
</protein>
<reference evidence="1 2" key="1">
    <citation type="journal article" date="2021" name="Plant Biotechnol. J.">
        <title>Multi-omics assisted identification of the key and species-specific regulatory components of drought-tolerant mechanisms in Gossypium stocksii.</title>
        <authorList>
            <person name="Yu D."/>
            <person name="Ke L."/>
            <person name="Zhang D."/>
            <person name="Wu Y."/>
            <person name="Sun Y."/>
            <person name="Mei J."/>
            <person name="Sun J."/>
            <person name="Sun Y."/>
        </authorList>
    </citation>
    <scope>NUCLEOTIDE SEQUENCE [LARGE SCALE GENOMIC DNA]</scope>
    <source>
        <strain evidence="2">cv. E1</strain>
        <tissue evidence="1">Leaf</tissue>
    </source>
</reference>
<name>A0A9D3WLH5_9ROSI</name>
<accession>A0A9D3WLH5</accession>
<organism evidence="1 2">
    <name type="scientific">Gossypium stocksii</name>
    <dbReference type="NCBI Taxonomy" id="47602"/>
    <lineage>
        <taxon>Eukaryota</taxon>
        <taxon>Viridiplantae</taxon>
        <taxon>Streptophyta</taxon>
        <taxon>Embryophyta</taxon>
        <taxon>Tracheophyta</taxon>
        <taxon>Spermatophyta</taxon>
        <taxon>Magnoliopsida</taxon>
        <taxon>eudicotyledons</taxon>
        <taxon>Gunneridae</taxon>
        <taxon>Pentapetalae</taxon>
        <taxon>rosids</taxon>
        <taxon>malvids</taxon>
        <taxon>Malvales</taxon>
        <taxon>Malvaceae</taxon>
        <taxon>Malvoideae</taxon>
        <taxon>Gossypium</taxon>
    </lineage>
</organism>
<dbReference type="AlphaFoldDB" id="A0A9D3WLH5"/>
<evidence type="ECO:0000313" key="2">
    <source>
        <dbReference type="Proteomes" id="UP000828251"/>
    </source>
</evidence>